<gene>
    <name evidence="1" type="ORF">S12H4_32956</name>
</gene>
<protein>
    <submittedName>
        <fullName evidence="1">Uncharacterized protein</fullName>
    </submittedName>
</protein>
<dbReference type="AlphaFoldDB" id="X1SNF0"/>
<dbReference type="EMBL" id="BARW01019376">
    <property type="protein sequence ID" value="GAI94587.1"/>
    <property type="molecule type" value="Genomic_DNA"/>
</dbReference>
<evidence type="ECO:0000313" key="1">
    <source>
        <dbReference type="EMBL" id="GAI94587.1"/>
    </source>
</evidence>
<comment type="caution">
    <text evidence="1">The sequence shown here is derived from an EMBL/GenBank/DDBJ whole genome shotgun (WGS) entry which is preliminary data.</text>
</comment>
<reference evidence="1" key="1">
    <citation type="journal article" date="2014" name="Front. Microbiol.">
        <title>High frequency of phylogenetically diverse reductive dehalogenase-homologous genes in deep subseafloor sedimentary metagenomes.</title>
        <authorList>
            <person name="Kawai M."/>
            <person name="Futagami T."/>
            <person name="Toyoda A."/>
            <person name="Takaki Y."/>
            <person name="Nishi S."/>
            <person name="Hori S."/>
            <person name="Arai W."/>
            <person name="Tsubouchi T."/>
            <person name="Morono Y."/>
            <person name="Uchiyama I."/>
            <person name="Ito T."/>
            <person name="Fujiyama A."/>
            <person name="Inagaki F."/>
            <person name="Takami H."/>
        </authorList>
    </citation>
    <scope>NUCLEOTIDE SEQUENCE</scope>
    <source>
        <strain evidence="1">Expedition CK06-06</strain>
    </source>
</reference>
<proteinExistence type="predicted"/>
<organism evidence="1">
    <name type="scientific">marine sediment metagenome</name>
    <dbReference type="NCBI Taxonomy" id="412755"/>
    <lineage>
        <taxon>unclassified sequences</taxon>
        <taxon>metagenomes</taxon>
        <taxon>ecological metagenomes</taxon>
    </lineage>
</organism>
<name>X1SNF0_9ZZZZ</name>
<accession>X1SNF0</accession>
<sequence>MEAMSCKDVEVNIENIKDGIAVKVTSKNADVVKKIQEMSAKMKAMCEKKEAKKEEVKKEKVKK</sequence>